<reference evidence="15 18" key="2">
    <citation type="submission" date="2016-11" db="EMBL/GenBank/DDBJ databases">
        <title>Genomic analysis of Caldithrix abyssi and proposal of a novel bacterial phylum Caldithrichaeota.</title>
        <authorList>
            <person name="Kublanov I."/>
            <person name="Sigalova O."/>
            <person name="Gavrilov S."/>
            <person name="Lebedinsky A."/>
            <person name="Ivanova N."/>
            <person name="Daum C."/>
            <person name="Reddy T."/>
            <person name="Klenk H.P."/>
            <person name="Goker M."/>
            <person name="Reva O."/>
            <person name="Miroshnichenko M."/>
            <person name="Kyprides N."/>
            <person name="Woyke T."/>
            <person name="Gelfand M."/>
        </authorList>
    </citation>
    <scope>NUCLEOTIDE SEQUENCE [LARGE SCALE GENOMIC DNA]</scope>
    <source>
        <strain evidence="15 18">LF13</strain>
    </source>
</reference>
<comment type="similarity">
    <text evidence="11">In the N-terminal section; belongs to the SecD/SecF family. SecD subfamily.</text>
</comment>
<dbReference type="GO" id="GO:0005886">
    <property type="term" value="C:plasma membrane"/>
    <property type="evidence" value="ECO:0007669"/>
    <property type="project" value="UniProtKB-SubCell"/>
</dbReference>
<feature type="transmembrane region" description="Helical" evidence="13">
    <location>
        <begin position="16"/>
        <end position="35"/>
    </location>
</feature>
<dbReference type="GO" id="GO:0006605">
    <property type="term" value="P:protein targeting"/>
    <property type="evidence" value="ECO:0007669"/>
    <property type="project" value="UniProtKB-UniRule"/>
</dbReference>
<feature type="transmembrane region" description="Helical" evidence="13">
    <location>
        <begin position="137"/>
        <end position="154"/>
    </location>
</feature>
<dbReference type="PaxDb" id="880073-Calab_0026"/>
<dbReference type="EMBL" id="CP018099">
    <property type="protein sequence ID" value="APF19547.1"/>
    <property type="molecule type" value="Genomic_DNA"/>
</dbReference>
<dbReference type="GO" id="GO:0015450">
    <property type="term" value="F:protein-transporting ATPase activity"/>
    <property type="evidence" value="ECO:0007669"/>
    <property type="project" value="InterPro"/>
</dbReference>
<evidence type="ECO:0000256" key="13">
    <source>
        <dbReference type="HAMAP-Rule" id="MF_01464"/>
    </source>
</evidence>
<dbReference type="Gene3D" id="1.20.1640.10">
    <property type="entry name" value="Multidrug efflux transporter AcrB transmembrane domain"/>
    <property type="match status" value="1"/>
</dbReference>
<dbReference type="HOGENOM" id="CLU_050012_0_1_0"/>
<comment type="subcellular location">
    <subcellularLocation>
        <location evidence="1 13">Cell membrane</location>
        <topology evidence="1 13">Multi-pass membrane protein</topology>
    </subcellularLocation>
</comment>
<dbReference type="AlphaFoldDB" id="H1XWZ3"/>
<gene>
    <name evidence="13 15" type="primary">secF</name>
    <name evidence="15" type="ORF">Cabys_2799</name>
    <name evidence="16" type="ORF">Calab_0026</name>
</gene>
<dbReference type="SUPFAM" id="SSF82866">
    <property type="entry name" value="Multidrug efflux transporter AcrB transmembrane domain"/>
    <property type="match status" value="1"/>
</dbReference>
<evidence type="ECO:0000256" key="10">
    <source>
        <dbReference type="ARBA" id="ARBA00060856"/>
    </source>
</evidence>
<feature type="transmembrane region" description="Helical" evidence="13">
    <location>
        <begin position="241"/>
        <end position="259"/>
    </location>
</feature>
<comment type="similarity">
    <text evidence="10">In the C-terminal section; belongs to the SecD/SecF family. SecF subfamily.</text>
</comment>
<evidence type="ECO:0000256" key="2">
    <source>
        <dbReference type="ARBA" id="ARBA00022448"/>
    </source>
</evidence>
<dbReference type="HAMAP" id="MF_01464_B">
    <property type="entry name" value="SecF_B"/>
    <property type="match status" value="1"/>
</dbReference>
<evidence type="ECO:0000256" key="11">
    <source>
        <dbReference type="ARBA" id="ARBA00061053"/>
    </source>
</evidence>
<proteinExistence type="inferred from homology"/>
<dbReference type="PRINTS" id="PR01755">
    <property type="entry name" value="SECFTRNLCASE"/>
</dbReference>
<dbReference type="InterPro" id="IPR022645">
    <property type="entry name" value="SecD/SecF_bac"/>
</dbReference>
<keyword evidence="3 13" id="KW-1003">Cell membrane</keyword>
<dbReference type="InterPro" id="IPR022646">
    <property type="entry name" value="SecD/SecF_CS"/>
</dbReference>
<keyword evidence="17" id="KW-1185">Reference proteome</keyword>
<evidence type="ECO:0000256" key="1">
    <source>
        <dbReference type="ARBA" id="ARBA00004651"/>
    </source>
</evidence>
<evidence type="ECO:0000313" key="18">
    <source>
        <dbReference type="Proteomes" id="UP000183868"/>
    </source>
</evidence>
<dbReference type="eggNOG" id="COG0341">
    <property type="taxonomic scope" value="Bacteria"/>
</dbReference>
<comment type="subunit">
    <text evidence="12">Part of the essential Sec protein translocation apparatus which comprises SecA, SecYEG and auxiliary proteins SecDF-YajC and YidC.</text>
</comment>
<dbReference type="InterPro" id="IPR005665">
    <property type="entry name" value="SecF_bac"/>
</dbReference>
<keyword evidence="2 13" id="KW-0813">Transport</keyword>
<dbReference type="FunCoup" id="H1XWZ3">
    <property type="interactions" value="241"/>
</dbReference>
<protein>
    <recommendedName>
        <fullName evidence="13">Protein-export membrane protein SecF</fullName>
    </recommendedName>
</protein>
<dbReference type="Proteomes" id="UP000004671">
    <property type="component" value="Chromosome"/>
</dbReference>
<organism evidence="16 17">
    <name type="scientific">Caldithrix abyssi DSM 13497</name>
    <dbReference type="NCBI Taxonomy" id="880073"/>
    <lineage>
        <taxon>Bacteria</taxon>
        <taxon>Pseudomonadati</taxon>
        <taxon>Calditrichota</taxon>
        <taxon>Calditrichia</taxon>
        <taxon>Calditrichales</taxon>
        <taxon>Calditrichaceae</taxon>
        <taxon>Caldithrix</taxon>
    </lineage>
</organism>
<dbReference type="Proteomes" id="UP000183868">
    <property type="component" value="Chromosome"/>
</dbReference>
<evidence type="ECO:0000256" key="9">
    <source>
        <dbReference type="ARBA" id="ARBA00059018"/>
    </source>
</evidence>
<evidence type="ECO:0000256" key="3">
    <source>
        <dbReference type="ARBA" id="ARBA00022475"/>
    </source>
</evidence>
<dbReference type="GO" id="GO:0043952">
    <property type="term" value="P:protein transport by the Sec complex"/>
    <property type="evidence" value="ECO:0007669"/>
    <property type="project" value="UniProtKB-UniRule"/>
</dbReference>
<dbReference type="NCBIfam" id="TIGR00966">
    <property type="entry name" value="transloc_SecF"/>
    <property type="match status" value="1"/>
</dbReference>
<dbReference type="PANTHER" id="PTHR30081">
    <property type="entry name" value="PROTEIN-EXPORT MEMBRANE PROTEIN SEC"/>
    <property type="match status" value="1"/>
</dbReference>
<evidence type="ECO:0000256" key="6">
    <source>
        <dbReference type="ARBA" id="ARBA00022989"/>
    </source>
</evidence>
<feature type="transmembrane region" description="Helical" evidence="13">
    <location>
        <begin position="161"/>
        <end position="182"/>
    </location>
</feature>
<evidence type="ECO:0000256" key="4">
    <source>
        <dbReference type="ARBA" id="ARBA00022692"/>
    </source>
</evidence>
<dbReference type="Pfam" id="PF02355">
    <property type="entry name" value="SecD_SecF_C"/>
    <property type="match status" value="1"/>
</dbReference>
<dbReference type="Pfam" id="PF07549">
    <property type="entry name" value="Sec_GG"/>
    <property type="match status" value="1"/>
</dbReference>
<evidence type="ECO:0000313" key="17">
    <source>
        <dbReference type="Proteomes" id="UP000004671"/>
    </source>
</evidence>
<feature type="transmembrane region" description="Helical" evidence="13">
    <location>
        <begin position="188"/>
        <end position="209"/>
    </location>
</feature>
<comment type="function">
    <text evidence="9 13">Part of the Sec protein translocase complex. Interacts with the SecYEG preprotein conducting channel. SecDF uses the proton motive force (PMF) to complete protein translocation after the ATP-dependent function of SecA.</text>
</comment>
<dbReference type="STRING" id="880073.Cabys_2799"/>
<evidence type="ECO:0000259" key="14">
    <source>
        <dbReference type="Pfam" id="PF02355"/>
    </source>
</evidence>
<evidence type="ECO:0000313" key="16">
    <source>
        <dbReference type="EMBL" id="EHO39680.1"/>
    </source>
</evidence>
<dbReference type="PANTHER" id="PTHR30081:SF8">
    <property type="entry name" value="PROTEIN TRANSLOCASE SUBUNIT SECF"/>
    <property type="match status" value="1"/>
</dbReference>
<dbReference type="InterPro" id="IPR055344">
    <property type="entry name" value="SecD_SecF_C_bact"/>
</dbReference>
<evidence type="ECO:0000256" key="5">
    <source>
        <dbReference type="ARBA" id="ARBA00022927"/>
    </source>
</evidence>
<dbReference type="NCBIfam" id="TIGR00916">
    <property type="entry name" value="2A0604s01"/>
    <property type="match status" value="1"/>
</dbReference>
<dbReference type="RefSeq" id="WP_006926534.1">
    <property type="nucleotide sequence ID" value="NZ_CM001402.1"/>
</dbReference>
<dbReference type="InterPro" id="IPR048634">
    <property type="entry name" value="SecD_SecF_C"/>
</dbReference>
<keyword evidence="5 13" id="KW-0653">Protein transport</keyword>
<reference evidence="16 17" key="1">
    <citation type="submission" date="2011-09" db="EMBL/GenBank/DDBJ databases">
        <title>The permanent draft genome of Caldithrix abyssi DSM 13497.</title>
        <authorList>
            <consortium name="US DOE Joint Genome Institute (JGI-PGF)"/>
            <person name="Lucas S."/>
            <person name="Han J."/>
            <person name="Lapidus A."/>
            <person name="Bruce D."/>
            <person name="Goodwin L."/>
            <person name="Pitluck S."/>
            <person name="Peters L."/>
            <person name="Kyrpides N."/>
            <person name="Mavromatis K."/>
            <person name="Ivanova N."/>
            <person name="Mikhailova N."/>
            <person name="Chertkov O."/>
            <person name="Detter J.C."/>
            <person name="Tapia R."/>
            <person name="Han C."/>
            <person name="Land M."/>
            <person name="Hauser L."/>
            <person name="Markowitz V."/>
            <person name="Cheng J.-F."/>
            <person name="Hugenholtz P."/>
            <person name="Woyke T."/>
            <person name="Wu D."/>
            <person name="Spring S."/>
            <person name="Brambilla E."/>
            <person name="Klenk H.-P."/>
            <person name="Eisen J.A."/>
        </authorList>
    </citation>
    <scope>NUCLEOTIDE SEQUENCE [LARGE SCALE GENOMIC DNA]</scope>
    <source>
        <strain evidence="16 17">DSM 13497</strain>
    </source>
</reference>
<feature type="transmembrane region" description="Helical" evidence="13">
    <location>
        <begin position="265"/>
        <end position="290"/>
    </location>
</feature>
<dbReference type="OrthoDB" id="9774769at2"/>
<evidence type="ECO:0000256" key="12">
    <source>
        <dbReference type="ARBA" id="ARBA00065973"/>
    </source>
</evidence>
<keyword evidence="6 13" id="KW-1133">Transmembrane helix</keyword>
<name>H1XWZ3_CALAY</name>
<dbReference type="FunFam" id="1.20.1640.10:FF:000024">
    <property type="entry name" value="Multifunctional fusion protein"/>
    <property type="match status" value="1"/>
</dbReference>
<comment type="similarity">
    <text evidence="13">Belongs to the SecD/SecF family. SecF subfamily.</text>
</comment>
<keyword evidence="8 13" id="KW-0472">Membrane</keyword>
<evidence type="ECO:0000256" key="7">
    <source>
        <dbReference type="ARBA" id="ARBA00023010"/>
    </source>
</evidence>
<evidence type="ECO:0000256" key="8">
    <source>
        <dbReference type="ARBA" id="ARBA00023136"/>
    </source>
</evidence>
<feature type="domain" description="Protein export membrane protein SecD/SecF C-terminal" evidence="14">
    <location>
        <begin position="118"/>
        <end position="293"/>
    </location>
</feature>
<keyword evidence="4 13" id="KW-0812">Transmembrane</keyword>
<dbReference type="KEGG" id="caby:Cabys_2799"/>
<dbReference type="GO" id="GO:0065002">
    <property type="term" value="P:intracellular protein transmembrane transport"/>
    <property type="evidence" value="ECO:0007669"/>
    <property type="project" value="UniProtKB-UniRule"/>
</dbReference>
<sequence precursor="true">MRFFGKTNIQFIKVRKIAYIISLSLITLSIVSLILHGGPRYNIDFTGGTLVQLKFEKPIEIQKVRSAIAEHGFGDAEIKHFGAPNEVVIRVGIVESDEEVATVIEKSITEKIPENPYIVERVEKVGPKIGHELVLDAIKAILWSMILILIYIMWRFEFKYSIGAIAALAHDITITLGVFSLFDIEISAPIIAALLTIVGYSLNDTIVVYDRIRENLKSIKRGSKEMPTIINRSINETLSRTVVTSGTTLMVVVVLYFFGGEVLRTFAFALIVGIGIGTYSSIFVASPILVDWKWHKA</sequence>
<comment type="subunit">
    <text evidence="13">Forms a complex with SecD. Part of the essential Sec protein translocation apparatus which comprises SecA, SecYEG and auxiliary proteins SecDF. Other proteins may also be involved.</text>
</comment>
<dbReference type="EMBL" id="CM001402">
    <property type="protein sequence ID" value="EHO39680.1"/>
    <property type="molecule type" value="Genomic_DNA"/>
</dbReference>
<dbReference type="InterPro" id="IPR022813">
    <property type="entry name" value="SecD/SecF_arch_bac"/>
</dbReference>
<dbReference type="InParanoid" id="H1XWZ3"/>
<accession>H1XWZ3</accession>
<keyword evidence="7 13" id="KW-0811">Translocation</keyword>
<evidence type="ECO:0000313" key="15">
    <source>
        <dbReference type="EMBL" id="APF19547.1"/>
    </source>
</evidence>